<dbReference type="InterPro" id="IPR025141">
    <property type="entry name" value="DUF4082"/>
</dbReference>
<reference evidence="5 6" key="1">
    <citation type="submission" date="2021-02" db="EMBL/GenBank/DDBJ databases">
        <title>De Novo genome assembly of isolated myxobacteria.</title>
        <authorList>
            <person name="Stevens D.C."/>
        </authorList>
    </citation>
    <scope>NUCLEOTIDE SEQUENCE [LARGE SCALE GENOMIC DNA]</scope>
    <source>
        <strain evidence="6">SCPEA02</strain>
    </source>
</reference>
<evidence type="ECO:0000256" key="2">
    <source>
        <dbReference type="ARBA" id="ARBA00023180"/>
    </source>
</evidence>
<dbReference type="Pfam" id="PF13313">
    <property type="entry name" value="DUF4082"/>
    <property type="match status" value="1"/>
</dbReference>
<feature type="chain" id="PRO_5045737451" evidence="3">
    <location>
        <begin position="20"/>
        <end position="880"/>
    </location>
</feature>
<name>A0ABX7NKQ8_9BACT</name>
<dbReference type="InterPro" id="IPR055401">
    <property type="entry name" value="CEMIP_beta-hel_dom"/>
</dbReference>
<keyword evidence="2" id="KW-0325">Glycoprotein</keyword>
<keyword evidence="6" id="KW-1185">Reference proteome</keyword>
<dbReference type="Pfam" id="PF24606">
    <property type="entry name" value="CEMIP_beta-hel"/>
    <property type="match status" value="1"/>
</dbReference>
<sequence length="880" mass="93491">MIRNLIWVVVCLAAFEARAAGEALSSIQSGNWSDAGTWSAGRVPGAGDTVTISAGHTVVFQVASPTLAGVTVETGAALTFAPGVSATLQSTGSVIVRGTLSMKPSSLSVVHRIAFVNVNEAAFVGGGMEVVPTDVGLWVRDGQLDLQGTPKTAWTRLAGGVGAAATSITLEAPPVGWSAGDEISIVPTEAPSVGDMSWSGFDLGTVTNVSNATVVLNRATSRAHPMVNNQWRAEVLNLTRNVRIEGTGDGSANPSTNHRAHIWIRSDKPQTVNYVAIRYMGPRRVSDGTTESILGRYALHFHHSMEGTRGSVVRGTVVRDAGAHAFASHMSHGTWIQDSISYNTFDEAYWWDPGDESHDIVYERCVAAIVRTDPEYRGYNLTGFMVNQGLRNVIRDSVAVGVQGNVDSSGFSWPEQDGINGHGIWNFSRGNIAHNNKVDGIFAWQNDHQPHVVANYVGYHNGEAGIDHGAYSNGYHYESSTLYGNGEAALHMKAISPGVDEFGHLRLRFDNFIFDGGGQSPDLILSDDHNADGTGDSTVIRNSLFRNATNALHFRPGERGDWLDLELCTFNTTNDVTFDANVVPDNRVRKQSDTAQAFNITPAGRTSIPLFVQPYVDESNPQVSIASPTGGATVTGTVPVNVYTYDLGGMKAVELYVDNSFVASSTTAPFTLSWSSASVPNGRHDLQLIGIDAAGLTNTSARTTVFVSNSGAPPPTSGKSLWPASAQAGTYSARDTQPIEVGVKFKSDVAGAVTAIRFYRHAISSGGYTVHLWSSAGVLLGSGRGTDGPDTPGWTEIKLSAPVSIAANTVYVASYFSRTGQASNDENFFASSGVDNSPLHAPSSSAVGGNGVFSYCSTGCFPSQLDHATNYWVTPVFVQP</sequence>
<dbReference type="PANTHER" id="PTHR46769">
    <property type="entry name" value="POLYCYSTIC KIDNEY AND HEPATIC DISEASE 1 (AUTOSOMAL RECESSIVE)-LIKE 1"/>
    <property type="match status" value="1"/>
</dbReference>
<dbReference type="EMBL" id="CP071090">
    <property type="protein sequence ID" value="QSQ19439.1"/>
    <property type="molecule type" value="Genomic_DNA"/>
</dbReference>
<feature type="domain" description="G8" evidence="4">
    <location>
        <begin position="36"/>
        <end position="159"/>
    </location>
</feature>
<feature type="signal peptide" evidence="3">
    <location>
        <begin position="1"/>
        <end position="19"/>
    </location>
</feature>
<dbReference type="PROSITE" id="PS51484">
    <property type="entry name" value="G8"/>
    <property type="match status" value="1"/>
</dbReference>
<dbReference type="Pfam" id="PF10162">
    <property type="entry name" value="G8"/>
    <property type="match status" value="1"/>
</dbReference>
<evidence type="ECO:0000256" key="1">
    <source>
        <dbReference type="ARBA" id="ARBA00022729"/>
    </source>
</evidence>
<dbReference type="Pfam" id="PF17957">
    <property type="entry name" value="Big_7"/>
    <property type="match status" value="1"/>
</dbReference>
<dbReference type="InterPro" id="IPR052387">
    <property type="entry name" value="Fibrocystin"/>
</dbReference>
<organism evidence="5 6">
    <name type="scientific">Pyxidicoccus parkwayensis</name>
    <dbReference type="NCBI Taxonomy" id="2813578"/>
    <lineage>
        <taxon>Bacteria</taxon>
        <taxon>Pseudomonadati</taxon>
        <taxon>Myxococcota</taxon>
        <taxon>Myxococcia</taxon>
        <taxon>Myxococcales</taxon>
        <taxon>Cystobacterineae</taxon>
        <taxon>Myxococcaceae</taxon>
        <taxon>Pyxidicoccus</taxon>
    </lineage>
</organism>
<protein>
    <submittedName>
        <fullName evidence="5">DUF4082 domain-containing protein</fullName>
    </submittedName>
</protein>
<dbReference type="Proteomes" id="UP000662747">
    <property type="component" value="Chromosome"/>
</dbReference>
<evidence type="ECO:0000313" key="5">
    <source>
        <dbReference type="EMBL" id="QSQ19439.1"/>
    </source>
</evidence>
<gene>
    <name evidence="5" type="ORF">JY651_29455</name>
</gene>
<accession>A0ABX7NKQ8</accession>
<dbReference type="InterPro" id="IPR019316">
    <property type="entry name" value="G8_domain"/>
</dbReference>
<proteinExistence type="predicted"/>
<dbReference type="RefSeq" id="WP_206721023.1">
    <property type="nucleotide sequence ID" value="NZ_CP071090.1"/>
</dbReference>
<evidence type="ECO:0000259" key="4">
    <source>
        <dbReference type="PROSITE" id="PS51484"/>
    </source>
</evidence>
<evidence type="ECO:0000313" key="6">
    <source>
        <dbReference type="Proteomes" id="UP000662747"/>
    </source>
</evidence>
<dbReference type="PANTHER" id="PTHR46769:SF2">
    <property type="entry name" value="FIBROCYSTIN-L ISOFORM 2 PRECURSOR-RELATED"/>
    <property type="match status" value="1"/>
</dbReference>
<dbReference type="SMART" id="SM01225">
    <property type="entry name" value="G8"/>
    <property type="match status" value="1"/>
</dbReference>
<keyword evidence="1 3" id="KW-0732">Signal</keyword>
<evidence type="ECO:0000256" key="3">
    <source>
        <dbReference type="SAM" id="SignalP"/>
    </source>
</evidence>
<dbReference type="InterPro" id="IPR013783">
    <property type="entry name" value="Ig-like_fold"/>
</dbReference>
<dbReference type="Gene3D" id="2.60.40.10">
    <property type="entry name" value="Immunoglobulins"/>
    <property type="match status" value="1"/>
</dbReference>